<proteinExistence type="predicted"/>
<keyword evidence="1" id="KW-1133">Transmembrane helix</keyword>
<feature type="transmembrane region" description="Helical" evidence="1">
    <location>
        <begin position="58"/>
        <end position="82"/>
    </location>
</feature>
<comment type="caution">
    <text evidence="2">The sequence shown here is derived from an EMBL/GenBank/DDBJ whole genome shotgun (WGS) entry which is preliminary data.</text>
</comment>
<protein>
    <submittedName>
        <fullName evidence="2">Uncharacterized protein</fullName>
    </submittedName>
</protein>
<sequence length="256" mass="28171">MSQNHHHAEAELKADVRSKIHAALLIYPTTKPAKPKPAPFHPDPLSKMTALNISRSGLGVFISGILSIKLPWLLLSGAYNAYDLARNIKLLRDLKRALKSAGIHFKKRIIAKGLVEGAATKMVTTVLTLGHDEVAAGAKTVASWLHGAGSFMAEHVTSLSFSSPVSVCSVLAWDSVHRLNHSSFKETTDTATGNECVKNEHHWDKPGHVVAEQVLIVGAGQLGAEKVADVVVEKSYDRAEYEYRRKRDKIRAWFRR</sequence>
<organism evidence="2 3">
    <name type="scientific">Verticillium longisporum</name>
    <name type="common">Verticillium dahliae var. longisporum</name>
    <dbReference type="NCBI Taxonomy" id="100787"/>
    <lineage>
        <taxon>Eukaryota</taxon>
        <taxon>Fungi</taxon>
        <taxon>Dikarya</taxon>
        <taxon>Ascomycota</taxon>
        <taxon>Pezizomycotina</taxon>
        <taxon>Sordariomycetes</taxon>
        <taxon>Hypocreomycetidae</taxon>
        <taxon>Glomerellales</taxon>
        <taxon>Plectosphaerellaceae</taxon>
        <taxon>Verticillium</taxon>
    </lineage>
</organism>
<evidence type="ECO:0000256" key="1">
    <source>
        <dbReference type="SAM" id="Phobius"/>
    </source>
</evidence>
<evidence type="ECO:0000313" key="3">
    <source>
        <dbReference type="Proteomes" id="UP000689129"/>
    </source>
</evidence>
<accession>A0A8I2ZCF1</accession>
<name>A0A8I2ZCF1_VERLO</name>
<reference evidence="2" key="1">
    <citation type="journal article" date="2021" name="Mol. Plant Pathol.">
        <title>A 20-kb lineage-specific genomic region tames virulence in pathogenic amphidiploid Verticillium longisporum.</title>
        <authorList>
            <person name="Harting R."/>
            <person name="Starke J."/>
            <person name="Kusch H."/>
            <person name="Poggeler S."/>
            <person name="Maurus I."/>
            <person name="Schluter R."/>
            <person name="Landesfeind M."/>
            <person name="Bulla I."/>
            <person name="Nowrousian M."/>
            <person name="de Jonge R."/>
            <person name="Stahlhut G."/>
            <person name="Hoff K.J."/>
            <person name="Asshauer K.P."/>
            <person name="Thurmer A."/>
            <person name="Stanke M."/>
            <person name="Daniel R."/>
            <person name="Morgenstern B."/>
            <person name="Thomma B.P.H.J."/>
            <person name="Kronstad J.W."/>
            <person name="Braus-Stromeyer S.A."/>
            <person name="Braus G.H."/>
        </authorList>
    </citation>
    <scope>NUCLEOTIDE SEQUENCE</scope>
    <source>
        <strain evidence="2">Vl32</strain>
    </source>
</reference>
<dbReference type="EMBL" id="JAEMWZ010000324">
    <property type="protein sequence ID" value="KAG7124961.1"/>
    <property type="molecule type" value="Genomic_DNA"/>
</dbReference>
<dbReference type="OrthoDB" id="5083444at2759"/>
<keyword evidence="1" id="KW-0812">Transmembrane</keyword>
<dbReference type="Proteomes" id="UP000689129">
    <property type="component" value="Unassembled WGS sequence"/>
</dbReference>
<evidence type="ECO:0000313" key="2">
    <source>
        <dbReference type="EMBL" id="KAG7124961.1"/>
    </source>
</evidence>
<gene>
    <name evidence="2" type="ORF">HYQ45_013469</name>
</gene>
<keyword evidence="1" id="KW-0472">Membrane</keyword>
<dbReference type="AlphaFoldDB" id="A0A8I2ZCF1"/>